<accession>A0A328TIH9</accession>
<dbReference type="Proteomes" id="UP000244334">
    <property type="component" value="Unassembled WGS sequence"/>
</dbReference>
<dbReference type="EMBL" id="LJAM02000395">
    <property type="protein sequence ID" value="RAP70279.1"/>
    <property type="molecule type" value="Genomic_DNA"/>
</dbReference>
<sequence length="51" mass="5736">MDAEFITATAGYDNSQPSGYLLDVLDRRALNLLESIANIQKYLVSLINIEY</sequence>
<keyword evidence="2" id="KW-1185">Reference proteome</keyword>
<gene>
    <name evidence="1" type="ORF">ACZ87_02917</name>
</gene>
<evidence type="ECO:0000313" key="2">
    <source>
        <dbReference type="Proteomes" id="UP000244334"/>
    </source>
</evidence>
<proteinExistence type="predicted"/>
<name>A0A328TIH9_9GAMM</name>
<comment type="caution">
    <text evidence="1">The sequence shown here is derived from an EMBL/GenBank/DDBJ whole genome shotgun (WGS) entry which is preliminary data.</text>
</comment>
<reference evidence="1" key="1">
    <citation type="submission" date="2018-04" db="EMBL/GenBank/DDBJ databases">
        <title>Genomes of the Obligate Erwinia dacicola and Facultative Enterobacter sp. OLF Endosymbionts of the Olive Fruit fly, Bactrocera oleae.</title>
        <authorList>
            <person name="Estes A.M."/>
            <person name="Hearn D.J."/>
            <person name="Agarwal S."/>
            <person name="Pierson E.A."/>
            <person name="Dunning-Hotopp J.C."/>
        </authorList>
    </citation>
    <scope>NUCLEOTIDE SEQUENCE [LARGE SCALE GENOMIC DNA]</scope>
    <source>
        <strain evidence="1">Oroville</strain>
    </source>
</reference>
<dbReference type="AlphaFoldDB" id="A0A328TIH9"/>
<evidence type="ECO:0000313" key="1">
    <source>
        <dbReference type="EMBL" id="RAP70279.1"/>
    </source>
</evidence>
<protein>
    <submittedName>
        <fullName evidence="1">Uncharacterized protein</fullName>
    </submittedName>
</protein>
<organism evidence="1 2">
    <name type="scientific">Candidatus Erwinia dacicola</name>
    <dbReference type="NCBI Taxonomy" id="252393"/>
    <lineage>
        <taxon>Bacteria</taxon>
        <taxon>Pseudomonadati</taxon>
        <taxon>Pseudomonadota</taxon>
        <taxon>Gammaproteobacteria</taxon>
        <taxon>Enterobacterales</taxon>
        <taxon>Erwiniaceae</taxon>
        <taxon>Erwinia</taxon>
    </lineage>
</organism>